<proteinExistence type="predicted"/>
<keyword evidence="1" id="KW-0812">Transmembrane</keyword>
<keyword evidence="3" id="KW-1185">Reference proteome</keyword>
<sequence length="234" mass="25895">MPNADNRGKTRRPGPEAFQIAIKRIPRERRRELSRRSWRRMSRTQWIIASPFLLLVAFVMLGLTICPPLYALFGTDVPGMVNAAGNKGPAPTSERVTAVVIWVPWMAFFGFAVWRNVRVRLLAPCLAVDPEGLWPVFGGRVQGGLEWKRLAAVGFADGRHVELFPVDPIKDAPHPTLLDGLVVNGRPPARGLRGKRYVVELADDVEPSELNALREAIARFGGPGKILVPEGPRS</sequence>
<reference evidence="3" key="1">
    <citation type="journal article" date="2019" name="Int. J. Syst. Evol. Microbiol.">
        <title>The Global Catalogue of Microorganisms (GCM) 10K type strain sequencing project: providing services to taxonomists for standard genome sequencing and annotation.</title>
        <authorList>
            <consortium name="The Broad Institute Genomics Platform"/>
            <consortium name="The Broad Institute Genome Sequencing Center for Infectious Disease"/>
            <person name="Wu L."/>
            <person name="Ma J."/>
        </authorList>
    </citation>
    <scope>NUCLEOTIDE SEQUENCE [LARGE SCALE GENOMIC DNA]</scope>
    <source>
        <strain evidence="3">JCM 3369</strain>
    </source>
</reference>
<dbReference type="RefSeq" id="WP_378048075.1">
    <property type="nucleotide sequence ID" value="NZ_JBHSXE010000001.1"/>
</dbReference>
<comment type="caution">
    <text evidence="2">The sequence shown here is derived from an EMBL/GenBank/DDBJ whole genome shotgun (WGS) entry which is preliminary data.</text>
</comment>
<dbReference type="EMBL" id="JBHSXS010000006">
    <property type="protein sequence ID" value="MFC6880683.1"/>
    <property type="molecule type" value="Genomic_DNA"/>
</dbReference>
<organism evidence="2 3">
    <name type="scientific">Actinomadura yumaensis</name>
    <dbReference type="NCBI Taxonomy" id="111807"/>
    <lineage>
        <taxon>Bacteria</taxon>
        <taxon>Bacillati</taxon>
        <taxon>Actinomycetota</taxon>
        <taxon>Actinomycetes</taxon>
        <taxon>Streptosporangiales</taxon>
        <taxon>Thermomonosporaceae</taxon>
        <taxon>Actinomadura</taxon>
    </lineage>
</organism>
<name>A0ABW2CFT9_9ACTN</name>
<gene>
    <name evidence="2" type="ORF">ACFQKB_13025</name>
</gene>
<accession>A0ABW2CFT9</accession>
<feature type="transmembrane region" description="Helical" evidence="1">
    <location>
        <begin position="46"/>
        <end position="70"/>
    </location>
</feature>
<keyword evidence="1" id="KW-0472">Membrane</keyword>
<dbReference type="Proteomes" id="UP001596380">
    <property type="component" value="Unassembled WGS sequence"/>
</dbReference>
<feature type="transmembrane region" description="Helical" evidence="1">
    <location>
        <begin position="96"/>
        <end position="114"/>
    </location>
</feature>
<evidence type="ECO:0000313" key="2">
    <source>
        <dbReference type="EMBL" id="MFC6880683.1"/>
    </source>
</evidence>
<evidence type="ECO:0000313" key="3">
    <source>
        <dbReference type="Proteomes" id="UP001596380"/>
    </source>
</evidence>
<protein>
    <recommendedName>
        <fullName evidence="4">PH domain-containing protein</fullName>
    </recommendedName>
</protein>
<keyword evidence="1" id="KW-1133">Transmembrane helix</keyword>
<evidence type="ECO:0008006" key="4">
    <source>
        <dbReference type="Google" id="ProtNLM"/>
    </source>
</evidence>
<evidence type="ECO:0000256" key="1">
    <source>
        <dbReference type="SAM" id="Phobius"/>
    </source>
</evidence>